<dbReference type="InterPro" id="IPR052063">
    <property type="entry name" value="Polysaccharide_Lyase_1"/>
</dbReference>
<dbReference type="EMBL" id="CP012673">
    <property type="protein sequence ID" value="AUX45643.1"/>
    <property type="molecule type" value="Genomic_DNA"/>
</dbReference>
<evidence type="ECO:0000256" key="2">
    <source>
        <dbReference type="ARBA" id="ARBA00023180"/>
    </source>
</evidence>
<gene>
    <name evidence="4" type="primary">pel</name>
    <name evidence="4" type="ORF">SOCE26_071380</name>
</gene>
<keyword evidence="2" id="KW-0325">Glycoprotein</keyword>
<keyword evidence="1" id="KW-0479">Metal-binding</keyword>
<evidence type="ECO:0000256" key="1">
    <source>
        <dbReference type="ARBA" id="ARBA00022723"/>
    </source>
</evidence>
<dbReference type="PANTHER" id="PTHR42970">
    <property type="entry name" value="PECTATE LYASE C-RELATED"/>
    <property type="match status" value="1"/>
</dbReference>
<dbReference type="OrthoDB" id="8737820at2"/>
<dbReference type="GO" id="GO:0030570">
    <property type="term" value="F:pectate lyase activity"/>
    <property type="evidence" value="ECO:0007669"/>
    <property type="project" value="UniProtKB-EC"/>
</dbReference>
<name>A0A2L0F275_SORCE</name>
<keyword evidence="3" id="KW-0732">Signal</keyword>
<organism evidence="4 5">
    <name type="scientific">Sorangium cellulosum</name>
    <name type="common">Polyangium cellulosum</name>
    <dbReference type="NCBI Taxonomy" id="56"/>
    <lineage>
        <taxon>Bacteria</taxon>
        <taxon>Pseudomonadati</taxon>
        <taxon>Myxococcota</taxon>
        <taxon>Polyangia</taxon>
        <taxon>Polyangiales</taxon>
        <taxon>Polyangiaceae</taxon>
        <taxon>Sorangium</taxon>
    </lineage>
</organism>
<proteinExistence type="predicted"/>
<protein>
    <submittedName>
        <fullName evidence="4">Pectate lyase</fullName>
        <ecNumber evidence="4">4.2.2.2</ecNumber>
    </submittedName>
</protein>
<feature type="chain" id="PRO_5014856328" evidence="3">
    <location>
        <begin position="38"/>
        <end position="473"/>
    </location>
</feature>
<dbReference type="PANTHER" id="PTHR42970:SF1">
    <property type="entry name" value="PECTATE LYASE C-RELATED"/>
    <property type="match status" value="1"/>
</dbReference>
<reference evidence="4 5" key="1">
    <citation type="submission" date="2015-09" db="EMBL/GenBank/DDBJ databases">
        <title>Sorangium comparison.</title>
        <authorList>
            <person name="Zaburannyi N."/>
            <person name="Bunk B."/>
            <person name="Overmann J."/>
            <person name="Mueller R."/>
        </authorList>
    </citation>
    <scope>NUCLEOTIDE SEQUENCE [LARGE SCALE GENOMIC DNA]</scope>
    <source>
        <strain evidence="4 5">So ce26</strain>
    </source>
</reference>
<dbReference type="InterPro" id="IPR011050">
    <property type="entry name" value="Pectin_lyase_fold/virulence"/>
</dbReference>
<sequence length="473" mass="50055">MTYLPTCSSIGAQGVRRFGCVVAAIAAISAAAAPASALPSFPGAEGFGAVATGGRGGRVIKVTNLRASGAGSLQAALDATGPRIIVFDVSGVIEGDVVVRNGDVTIAGQTAPGAGITVRGRLLSRYSNAVNNVIVRFLRVRPVHTGSAGEQFDGAQFSLNSKLMLDHVSIAWGVDETVDLYEADDVTIQWSTIESSATTGHPEGAHNYGLINGPDGHRITIHHNLFAHHKARCPAVANGPADIRNNVAYNVRHGFVHHNAASGHFNIVGNAYIKGPSDQLIPFYFDGSAGANLKYFLADNHIDDPGKFTGVVGNPWQTPYAHPSFSRLNKPESYRATTEFDFAREVPGYARVTTHRAGDVTPLVLAQAGALPHDVVTRGVVQNAVRRDGAWGARYVNNLMDGLSPGTAPADADKDGMPDVWERENGLNPASGTDHSKVMPSGYTAIEEYINERAEALISEAAASFVMQNEEEP</sequence>
<dbReference type="EC" id="4.2.2.2" evidence="4"/>
<accession>A0A2L0F275</accession>
<dbReference type="SUPFAM" id="SSF51126">
    <property type="entry name" value="Pectin lyase-like"/>
    <property type="match status" value="1"/>
</dbReference>
<dbReference type="Proteomes" id="UP000238348">
    <property type="component" value="Chromosome"/>
</dbReference>
<keyword evidence="4" id="KW-0456">Lyase</keyword>
<feature type="signal peptide" evidence="3">
    <location>
        <begin position="1"/>
        <end position="37"/>
    </location>
</feature>
<evidence type="ECO:0000313" key="5">
    <source>
        <dbReference type="Proteomes" id="UP000238348"/>
    </source>
</evidence>
<evidence type="ECO:0000256" key="3">
    <source>
        <dbReference type="SAM" id="SignalP"/>
    </source>
</evidence>
<dbReference type="AlphaFoldDB" id="A0A2L0F275"/>
<dbReference type="InterPro" id="IPR012334">
    <property type="entry name" value="Pectin_lyas_fold"/>
</dbReference>
<dbReference type="GO" id="GO:0046872">
    <property type="term" value="F:metal ion binding"/>
    <property type="evidence" value="ECO:0007669"/>
    <property type="project" value="UniProtKB-KW"/>
</dbReference>
<dbReference type="Gene3D" id="2.160.20.10">
    <property type="entry name" value="Single-stranded right-handed beta-helix, Pectin lyase-like"/>
    <property type="match status" value="1"/>
</dbReference>
<evidence type="ECO:0000313" key="4">
    <source>
        <dbReference type="EMBL" id="AUX45643.1"/>
    </source>
</evidence>